<dbReference type="InterPro" id="IPR036388">
    <property type="entry name" value="WH-like_DNA-bd_sf"/>
</dbReference>
<accession>A0A939KL96</accession>
<dbReference type="SUPFAM" id="SSF100950">
    <property type="entry name" value="NagB/RpiA/CoA transferase-like"/>
    <property type="match status" value="1"/>
</dbReference>
<evidence type="ECO:0000256" key="1">
    <source>
        <dbReference type="ARBA" id="ARBA00023015"/>
    </source>
</evidence>
<dbReference type="Pfam" id="PF00455">
    <property type="entry name" value="DeoRC"/>
    <property type="match status" value="1"/>
</dbReference>
<dbReference type="InterPro" id="IPR037171">
    <property type="entry name" value="NagB/RpiA_transferase-like"/>
</dbReference>
<dbReference type="AlphaFoldDB" id="A0A939KL96"/>
<evidence type="ECO:0000313" key="5">
    <source>
        <dbReference type="Proteomes" id="UP000664218"/>
    </source>
</evidence>
<dbReference type="Proteomes" id="UP000664218">
    <property type="component" value="Unassembled WGS sequence"/>
</dbReference>
<dbReference type="Gene3D" id="3.40.50.1360">
    <property type="match status" value="1"/>
</dbReference>
<dbReference type="RefSeq" id="WP_207599972.1">
    <property type="nucleotide sequence ID" value="NZ_JAFNJU010000007.1"/>
</dbReference>
<dbReference type="GO" id="GO:0003700">
    <property type="term" value="F:DNA-binding transcription factor activity"/>
    <property type="evidence" value="ECO:0007669"/>
    <property type="project" value="InterPro"/>
</dbReference>
<evidence type="ECO:0000256" key="2">
    <source>
        <dbReference type="ARBA" id="ARBA00023163"/>
    </source>
</evidence>
<comment type="caution">
    <text evidence="4">The sequence shown here is derived from an EMBL/GenBank/DDBJ whole genome shotgun (WGS) entry which is preliminary data.</text>
</comment>
<gene>
    <name evidence="4" type="ORF">J3A84_10470</name>
</gene>
<dbReference type="PROSITE" id="PS51000">
    <property type="entry name" value="HTH_DEOR_2"/>
    <property type="match status" value="1"/>
</dbReference>
<name>A0A939KL96_9CLOT</name>
<keyword evidence="2" id="KW-0804">Transcription</keyword>
<reference evidence="4" key="1">
    <citation type="submission" date="2021-03" db="EMBL/GenBank/DDBJ databases">
        <title>Proteiniclasticum marinus sp. nov., isolated from tidal flat sediment.</title>
        <authorList>
            <person name="Namirimu T."/>
            <person name="Yang J.-A."/>
            <person name="Yang S.-H."/>
            <person name="Kim Y.-J."/>
            <person name="Kwon K.K."/>
        </authorList>
    </citation>
    <scope>NUCLEOTIDE SEQUENCE</scope>
    <source>
        <strain evidence="4">SCR006</strain>
    </source>
</reference>
<proteinExistence type="predicted"/>
<dbReference type="SUPFAM" id="SSF46785">
    <property type="entry name" value="Winged helix' DNA-binding domain"/>
    <property type="match status" value="1"/>
</dbReference>
<evidence type="ECO:0000313" key="4">
    <source>
        <dbReference type="EMBL" id="MBO1265455.1"/>
    </source>
</evidence>
<organism evidence="4 5">
    <name type="scientific">Proteiniclasticum aestuarii</name>
    <dbReference type="NCBI Taxonomy" id="2817862"/>
    <lineage>
        <taxon>Bacteria</taxon>
        <taxon>Bacillati</taxon>
        <taxon>Bacillota</taxon>
        <taxon>Clostridia</taxon>
        <taxon>Eubacteriales</taxon>
        <taxon>Clostridiaceae</taxon>
        <taxon>Proteiniclasticum</taxon>
    </lineage>
</organism>
<keyword evidence="1" id="KW-0805">Transcription regulation</keyword>
<dbReference type="EMBL" id="JAFNJU010000007">
    <property type="protein sequence ID" value="MBO1265455.1"/>
    <property type="molecule type" value="Genomic_DNA"/>
</dbReference>
<protein>
    <submittedName>
        <fullName evidence="4">DeoR/GlpR transcriptional regulator</fullName>
    </submittedName>
</protein>
<dbReference type="InterPro" id="IPR050313">
    <property type="entry name" value="Carb_Metab_HTH_regulators"/>
</dbReference>
<dbReference type="PANTHER" id="PTHR30363">
    <property type="entry name" value="HTH-TYPE TRANSCRIPTIONAL REGULATOR SRLR-RELATED"/>
    <property type="match status" value="1"/>
</dbReference>
<keyword evidence="5" id="KW-1185">Reference proteome</keyword>
<dbReference type="Gene3D" id="1.10.10.10">
    <property type="entry name" value="Winged helix-like DNA-binding domain superfamily/Winged helix DNA-binding domain"/>
    <property type="match status" value="1"/>
</dbReference>
<sequence length="249" mass="28489">MRKIQELELYIFENQSASPKELMEKFNLSESTVRRYINELMSMGSIRKGYGVIYANTKDQLLTFKARMNIQAEGKRKISRMAAEYINEGDIVFVDSGSTHMFLPEAIKNKKDITVFTNNIMFSMKMANTAENVRVVLIPGSVNKNTLSITGETSLAFLDTYHFDKGFFTASGVSMAVGYSNRTLPERDIKAFLMKRTEEKFMLVDDSKFGLSFPFTFGKIPDFHRILTNEKPEQGFVEDIQGQDVEILW</sequence>
<dbReference type="InterPro" id="IPR014036">
    <property type="entry name" value="DeoR-like_C"/>
</dbReference>
<dbReference type="InterPro" id="IPR001034">
    <property type="entry name" value="DeoR_HTH"/>
</dbReference>
<dbReference type="SMART" id="SM01134">
    <property type="entry name" value="DeoRC"/>
    <property type="match status" value="1"/>
</dbReference>
<evidence type="ECO:0000259" key="3">
    <source>
        <dbReference type="PROSITE" id="PS51000"/>
    </source>
</evidence>
<dbReference type="InterPro" id="IPR036390">
    <property type="entry name" value="WH_DNA-bd_sf"/>
</dbReference>
<dbReference type="Pfam" id="PF08220">
    <property type="entry name" value="HTH_DeoR"/>
    <property type="match status" value="1"/>
</dbReference>
<dbReference type="PANTHER" id="PTHR30363:SF60">
    <property type="entry name" value="HTH-TYPE TRANSCRIPTIONAL REGULATOR IOLR"/>
    <property type="match status" value="1"/>
</dbReference>
<feature type="domain" description="HTH deoR-type" evidence="3">
    <location>
        <begin position="1"/>
        <end position="55"/>
    </location>
</feature>